<accession>A0A815GN82</accession>
<evidence type="ECO:0000313" key="1">
    <source>
        <dbReference type="EMBL" id="CAF1342251.1"/>
    </source>
</evidence>
<dbReference type="OrthoDB" id="10541838at2759"/>
<evidence type="ECO:0000313" key="2">
    <source>
        <dbReference type="Proteomes" id="UP000663852"/>
    </source>
</evidence>
<dbReference type="EMBL" id="CAJNOJ010000255">
    <property type="protein sequence ID" value="CAF1342251.1"/>
    <property type="molecule type" value="Genomic_DNA"/>
</dbReference>
<comment type="caution">
    <text evidence="1">The sequence shown here is derived from an EMBL/GenBank/DDBJ whole genome shotgun (WGS) entry which is preliminary data.</text>
</comment>
<gene>
    <name evidence="1" type="ORF">EDS130_LOCUS32803</name>
</gene>
<name>A0A815GN82_ADIRI</name>
<organism evidence="1 2">
    <name type="scientific">Adineta ricciae</name>
    <name type="common">Rotifer</name>
    <dbReference type="NCBI Taxonomy" id="249248"/>
    <lineage>
        <taxon>Eukaryota</taxon>
        <taxon>Metazoa</taxon>
        <taxon>Spiralia</taxon>
        <taxon>Gnathifera</taxon>
        <taxon>Rotifera</taxon>
        <taxon>Eurotatoria</taxon>
        <taxon>Bdelloidea</taxon>
        <taxon>Adinetida</taxon>
        <taxon>Adinetidae</taxon>
        <taxon>Adineta</taxon>
    </lineage>
</organism>
<protein>
    <submittedName>
        <fullName evidence="1">Uncharacterized protein</fullName>
    </submittedName>
</protein>
<dbReference type="Proteomes" id="UP000663852">
    <property type="component" value="Unassembled WGS sequence"/>
</dbReference>
<proteinExistence type="predicted"/>
<sequence length="126" mass="14478">MCVYYEHKQHIPNPTIMIRALTHDFLICIREQIFQQASFIFCATGNKSLTYNDLFTFSTDIKSAIVASCTSADDELDLHEGLKQHKNDSPDPGSFSRYTLPRLNEVLKMRSNAFKDDFVESKCSFE</sequence>
<dbReference type="AlphaFoldDB" id="A0A815GN82"/>
<reference evidence="1" key="1">
    <citation type="submission" date="2021-02" db="EMBL/GenBank/DDBJ databases">
        <authorList>
            <person name="Nowell W R."/>
        </authorList>
    </citation>
    <scope>NUCLEOTIDE SEQUENCE</scope>
</reference>